<evidence type="ECO:0000313" key="2">
    <source>
        <dbReference type="EMBL" id="GAA5482702.1"/>
    </source>
</evidence>
<gene>
    <name evidence="2" type="ORF">Hsar01_01925</name>
</gene>
<dbReference type="RefSeq" id="WP_353566834.1">
    <property type="nucleotide sequence ID" value="NZ_BAABRI010000009.1"/>
</dbReference>
<keyword evidence="1" id="KW-1133">Transmembrane helix</keyword>
<dbReference type="Proteomes" id="UP001476282">
    <property type="component" value="Unassembled WGS sequence"/>
</dbReference>
<reference evidence="2 3" key="1">
    <citation type="submission" date="2024-02" db="EMBL/GenBank/DDBJ databases">
        <title>Haloferula sargassicola NBRC 104335.</title>
        <authorList>
            <person name="Ichikawa N."/>
            <person name="Katano-Makiyama Y."/>
            <person name="Hidaka K."/>
        </authorList>
    </citation>
    <scope>NUCLEOTIDE SEQUENCE [LARGE SCALE GENOMIC DNA]</scope>
    <source>
        <strain evidence="2 3">NBRC 104335</strain>
    </source>
</reference>
<proteinExistence type="predicted"/>
<organism evidence="2 3">
    <name type="scientific">Haloferula sargassicola</name>
    <dbReference type="NCBI Taxonomy" id="490096"/>
    <lineage>
        <taxon>Bacteria</taxon>
        <taxon>Pseudomonadati</taxon>
        <taxon>Verrucomicrobiota</taxon>
        <taxon>Verrucomicrobiia</taxon>
        <taxon>Verrucomicrobiales</taxon>
        <taxon>Verrucomicrobiaceae</taxon>
        <taxon>Haloferula</taxon>
    </lineage>
</organism>
<evidence type="ECO:0008006" key="4">
    <source>
        <dbReference type="Google" id="ProtNLM"/>
    </source>
</evidence>
<dbReference type="EMBL" id="BAABRI010000009">
    <property type="protein sequence ID" value="GAA5482702.1"/>
    <property type="molecule type" value="Genomic_DNA"/>
</dbReference>
<name>A0ABP9UPS0_9BACT</name>
<accession>A0ABP9UPS0</accession>
<protein>
    <recommendedName>
        <fullName evidence="4">PA14 domain-containing protein</fullName>
    </recommendedName>
</protein>
<evidence type="ECO:0000313" key="3">
    <source>
        <dbReference type="Proteomes" id="UP001476282"/>
    </source>
</evidence>
<comment type="caution">
    <text evidence="2">The sequence shown here is derived from an EMBL/GenBank/DDBJ whole genome shotgun (WGS) entry which is preliminary data.</text>
</comment>
<sequence length="394" mass="43012">MSIHAQQTPEALARLKRQQRTASLTSIVIALLVIVLIGLVLALLVLAPLIRVNPVIVTYAGPATQPEEKMEMKTKITQLKPQAPPSSSHAARVITAAVTSPTAIPTVDVEIQEPTVEFGSGDDFGDGLFDSGGSGGGMGGGSTGFGSTLKISGALTGALYDFKQDRRGNDFPAEESDPSRFSEIVDAIQRRNFSRGVLARYYKAPLELSLTNLAIPQQPASEGPRYFGAEQYMEPRMWMAHYSGDVVALEPGTYRFVGMADDIESVFIDGDPTLVGHRPDMGDEVLSQWKVTEESGKWPAPYGGIPLVVGDWVTFKEGQKRHMDLAIGERPGGYLHFVLMVQKKGEKYRTGAGGRPILPLFTTSFFNEEDAKAIRKRFGSYEFEWEKVPVFPAQ</sequence>
<keyword evidence="1" id="KW-0812">Transmembrane</keyword>
<feature type="transmembrane region" description="Helical" evidence="1">
    <location>
        <begin position="24"/>
        <end position="50"/>
    </location>
</feature>
<keyword evidence="3" id="KW-1185">Reference proteome</keyword>
<keyword evidence="1" id="KW-0472">Membrane</keyword>
<evidence type="ECO:0000256" key="1">
    <source>
        <dbReference type="SAM" id="Phobius"/>
    </source>
</evidence>